<sequence>MKKKVLSVLLCVAMVGTLAVGCGSKDEGSDSKADAKTEDTQKDDAGDSGKKTYAIVTKAAGNPYNEKEAEGFQEVIEAEGGECIVKHPEAATADAQVSVIQSLISQGVDSIAIAANDENALQAALEEAMDAGIKVSCLDSKANADSRQTFVNQAGVTEIGQALMDAVLDITGGEGQWAILSATSQAANQNAWIDSMKEIMKDDKYSKLELVEVAYGDDEPQKSTDQTQALLSKYPDLKVICAPTTVGINAAAKVLQDEKSSVKLTGLGLPSEMAEYIGDDDAHSCPYMYLWNPIDVGRLGAYTSIALVDGTITGAAGDQFTAGDMGDYEVVEADDGGTEVILGAPFKFDPDNIGEWKDVY</sequence>
<dbReference type="InterPro" id="IPR050555">
    <property type="entry name" value="Bact_Solute-Bind_Prot2"/>
</dbReference>
<dbReference type="GO" id="GO:0030246">
    <property type="term" value="F:carbohydrate binding"/>
    <property type="evidence" value="ECO:0007669"/>
    <property type="project" value="TreeGrafter"/>
</dbReference>
<feature type="chain" id="PRO_5043162244" evidence="3">
    <location>
        <begin position="20"/>
        <end position="360"/>
    </location>
</feature>
<feature type="region of interest" description="Disordered" evidence="2">
    <location>
        <begin position="23"/>
        <end position="48"/>
    </location>
</feature>
<name>A0A2Y9C578_9FIRM</name>
<comment type="subcellular location">
    <subcellularLocation>
        <location evidence="1">Cell envelope</location>
    </subcellularLocation>
</comment>
<feature type="signal peptide" evidence="3">
    <location>
        <begin position="1"/>
        <end position="19"/>
    </location>
</feature>
<dbReference type="OrthoDB" id="9795981at2"/>
<keyword evidence="3" id="KW-0732">Signal</keyword>
<dbReference type="InterPro" id="IPR025997">
    <property type="entry name" value="SBP_2_dom"/>
</dbReference>
<dbReference type="RefSeq" id="WP_109731201.1">
    <property type="nucleotide sequence ID" value="NZ_BAAACK010000026.1"/>
</dbReference>
<dbReference type="GO" id="GO:0030288">
    <property type="term" value="C:outer membrane-bounded periplasmic space"/>
    <property type="evidence" value="ECO:0007669"/>
    <property type="project" value="TreeGrafter"/>
</dbReference>
<evidence type="ECO:0000313" key="5">
    <source>
        <dbReference type="EMBL" id="PWJ29345.1"/>
    </source>
</evidence>
<dbReference type="EMBL" id="QGDL01000006">
    <property type="protein sequence ID" value="PWJ29345.1"/>
    <property type="molecule type" value="Genomic_DNA"/>
</dbReference>
<dbReference type="InterPro" id="IPR028082">
    <property type="entry name" value="Peripla_BP_I"/>
</dbReference>
<dbReference type="PANTHER" id="PTHR30036:SF8">
    <property type="entry name" value="ABC-TYPE SUGAR TRANSPORT SYSTEM PERIPLASMIC COMPONENT-LIKE PROTEIN"/>
    <property type="match status" value="1"/>
</dbReference>
<dbReference type="Pfam" id="PF13407">
    <property type="entry name" value="Peripla_BP_4"/>
    <property type="match status" value="1"/>
</dbReference>
<evidence type="ECO:0000256" key="2">
    <source>
        <dbReference type="SAM" id="MobiDB-lite"/>
    </source>
</evidence>
<evidence type="ECO:0000313" key="6">
    <source>
        <dbReference type="Proteomes" id="UP000245845"/>
    </source>
</evidence>
<evidence type="ECO:0000256" key="1">
    <source>
        <dbReference type="ARBA" id="ARBA00004196"/>
    </source>
</evidence>
<evidence type="ECO:0000259" key="4">
    <source>
        <dbReference type="Pfam" id="PF13407"/>
    </source>
</evidence>
<dbReference type="AlphaFoldDB" id="A0A2Y9C578"/>
<feature type="domain" description="Periplasmic binding protein" evidence="4">
    <location>
        <begin position="54"/>
        <end position="310"/>
    </location>
</feature>
<proteinExistence type="predicted"/>
<accession>A0A2Y9C578</accession>
<comment type="caution">
    <text evidence="5">The sequence shown here is derived from an EMBL/GenBank/DDBJ whole genome shotgun (WGS) entry which is preliminary data.</text>
</comment>
<dbReference type="CDD" id="cd20000">
    <property type="entry name" value="PBP1_ABC_rhamnose"/>
    <property type="match status" value="1"/>
</dbReference>
<reference evidence="5 6" key="1">
    <citation type="submission" date="2018-05" db="EMBL/GenBank/DDBJ databases">
        <title>The Hungate 1000. A catalogue of reference genomes from the rumen microbiome.</title>
        <authorList>
            <person name="Kelly W."/>
        </authorList>
    </citation>
    <scope>NUCLEOTIDE SEQUENCE [LARGE SCALE GENOMIC DNA]</scope>
    <source>
        <strain evidence="5 6">NLAE-zl-C242</strain>
    </source>
</reference>
<gene>
    <name evidence="5" type="ORF">A8806_10682</name>
</gene>
<organism evidence="5 6">
    <name type="scientific">Faecalicatena orotica</name>
    <dbReference type="NCBI Taxonomy" id="1544"/>
    <lineage>
        <taxon>Bacteria</taxon>
        <taxon>Bacillati</taxon>
        <taxon>Bacillota</taxon>
        <taxon>Clostridia</taxon>
        <taxon>Lachnospirales</taxon>
        <taxon>Lachnospiraceae</taxon>
        <taxon>Faecalicatena</taxon>
    </lineage>
</organism>
<dbReference type="Proteomes" id="UP000245845">
    <property type="component" value="Unassembled WGS sequence"/>
</dbReference>
<protein>
    <submittedName>
        <fullName evidence="5">Monosaccharide ABC transporter substrate-binding protein (CUT2 family)</fullName>
    </submittedName>
</protein>
<dbReference type="Gene3D" id="3.40.50.2300">
    <property type="match status" value="2"/>
</dbReference>
<dbReference type="SUPFAM" id="SSF53822">
    <property type="entry name" value="Periplasmic binding protein-like I"/>
    <property type="match status" value="1"/>
</dbReference>
<dbReference type="PANTHER" id="PTHR30036">
    <property type="entry name" value="D-XYLOSE-BINDING PERIPLASMIC PROTEIN"/>
    <property type="match status" value="1"/>
</dbReference>
<keyword evidence="6" id="KW-1185">Reference proteome</keyword>
<feature type="compositionally biased region" description="Basic and acidic residues" evidence="2">
    <location>
        <begin position="24"/>
        <end position="48"/>
    </location>
</feature>
<evidence type="ECO:0000256" key="3">
    <source>
        <dbReference type="SAM" id="SignalP"/>
    </source>
</evidence>
<dbReference type="PROSITE" id="PS51257">
    <property type="entry name" value="PROKAR_LIPOPROTEIN"/>
    <property type="match status" value="1"/>
</dbReference>